<dbReference type="GO" id="GO:0007200">
    <property type="term" value="P:phospholipase C-activating G protein-coupled receptor signaling pathway"/>
    <property type="evidence" value="ECO:0007669"/>
    <property type="project" value="InterPro"/>
</dbReference>
<gene>
    <name evidence="13" type="ORF">EVOR1521_LOCUS2281</name>
</gene>
<keyword evidence="8" id="KW-0472">Membrane</keyword>
<evidence type="ECO:0000256" key="9">
    <source>
        <dbReference type="RuleBase" id="RU361128"/>
    </source>
</evidence>
<keyword evidence="3 9" id="KW-0808">Transferase</keyword>
<dbReference type="GO" id="GO:0005524">
    <property type="term" value="F:ATP binding"/>
    <property type="evidence" value="ECO:0007669"/>
    <property type="project" value="UniProtKB-KW"/>
</dbReference>
<keyword evidence="5" id="KW-0479">Metal-binding</keyword>
<dbReference type="Pfam" id="PF00609">
    <property type="entry name" value="DAGK_acc"/>
    <property type="match status" value="1"/>
</dbReference>
<keyword evidence="5" id="KW-0863">Zinc-finger</keyword>
<dbReference type="InterPro" id="IPR036457">
    <property type="entry name" value="PPM-type-like_dom_sf"/>
</dbReference>
<dbReference type="AlphaFoldDB" id="A0AA36HP87"/>
<dbReference type="PANTHER" id="PTHR11255">
    <property type="entry name" value="DIACYLGLYCEROL KINASE"/>
    <property type="match status" value="1"/>
</dbReference>
<comment type="caution">
    <text evidence="13">The sequence shown here is derived from an EMBL/GenBank/DDBJ whole genome shotgun (WGS) entry which is preliminary data.</text>
</comment>
<protein>
    <recommendedName>
        <fullName evidence="9">Diacylglycerol kinase</fullName>
        <shortName evidence="9">DAG kinase</shortName>
        <ecNumber evidence="9">2.7.1.107</ecNumber>
    </recommendedName>
</protein>
<reference evidence="13" key="1">
    <citation type="submission" date="2023-08" db="EMBL/GenBank/DDBJ databases">
        <authorList>
            <person name="Chen Y."/>
            <person name="Shah S."/>
            <person name="Dougan E. K."/>
            <person name="Thang M."/>
            <person name="Chan C."/>
        </authorList>
    </citation>
    <scope>NUCLEOTIDE SEQUENCE</scope>
</reference>
<dbReference type="Gene3D" id="3.40.50.10330">
    <property type="entry name" value="Probable inorganic polyphosphate/atp-NAD kinase, domain 1"/>
    <property type="match status" value="1"/>
</dbReference>
<evidence type="ECO:0000259" key="11">
    <source>
        <dbReference type="PROSITE" id="PS50146"/>
    </source>
</evidence>
<evidence type="ECO:0000256" key="10">
    <source>
        <dbReference type="SAM" id="MobiDB-lite"/>
    </source>
</evidence>
<dbReference type="SMART" id="SM00045">
    <property type="entry name" value="DAGKa"/>
    <property type="match status" value="1"/>
</dbReference>
<keyword evidence="5" id="KW-0862">Zinc</keyword>
<dbReference type="EMBL" id="CAUJNA010000116">
    <property type="protein sequence ID" value="CAJ1372142.1"/>
    <property type="molecule type" value="Genomic_DNA"/>
</dbReference>
<dbReference type="Pfam" id="PF00481">
    <property type="entry name" value="PP2C"/>
    <property type="match status" value="1"/>
</dbReference>
<proteinExistence type="inferred from homology"/>
<keyword evidence="6 9" id="KW-0418">Kinase</keyword>
<evidence type="ECO:0000256" key="2">
    <source>
        <dbReference type="ARBA" id="ARBA00009280"/>
    </source>
</evidence>
<keyword evidence="14" id="KW-1185">Reference proteome</keyword>
<evidence type="ECO:0000256" key="7">
    <source>
        <dbReference type="ARBA" id="ARBA00022840"/>
    </source>
</evidence>
<dbReference type="Gene3D" id="3.60.40.10">
    <property type="entry name" value="PPM-type phosphatase domain"/>
    <property type="match status" value="1"/>
</dbReference>
<evidence type="ECO:0000256" key="8">
    <source>
        <dbReference type="ARBA" id="ARBA00023136"/>
    </source>
</evidence>
<dbReference type="SMART" id="SM00046">
    <property type="entry name" value="DAGKc"/>
    <property type="match status" value="1"/>
</dbReference>
<dbReference type="GO" id="GO:0016020">
    <property type="term" value="C:membrane"/>
    <property type="evidence" value="ECO:0007669"/>
    <property type="project" value="UniProtKB-SubCell"/>
</dbReference>
<keyword evidence="7 9" id="KW-0067">ATP-binding</keyword>
<evidence type="ECO:0000256" key="5">
    <source>
        <dbReference type="ARBA" id="ARBA00022771"/>
    </source>
</evidence>
<dbReference type="GO" id="GO:0008270">
    <property type="term" value="F:zinc ion binding"/>
    <property type="evidence" value="ECO:0007669"/>
    <property type="project" value="UniProtKB-KW"/>
</dbReference>
<feature type="domain" description="DAGKc" evidence="11">
    <location>
        <begin position="371"/>
        <end position="510"/>
    </location>
</feature>
<evidence type="ECO:0000256" key="6">
    <source>
        <dbReference type="ARBA" id="ARBA00022777"/>
    </source>
</evidence>
<accession>A0AA36HP87</accession>
<dbReference type="SMART" id="SM00332">
    <property type="entry name" value="PP2Cc"/>
    <property type="match status" value="1"/>
</dbReference>
<evidence type="ECO:0000256" key="3">
    <source>
        <dbReference type="ARBA" id="ARBA00022679"/>
    </source>
</evidence>
<dbReference type="InterPro" id="IPR037607">
    <property type="entry name" value="DGK"/>
</dbReference>
<dbReference type="InterPro" id="IPR001206">
    <property type="entry name" value="Diacylglycerol_kinase_cat_dom"/>
</dbReference>
<dbReference type="Pfam" id="PF00781">
    <property type="entry name" value="DAGK_cat"/>
    <property type="match status" value="1"/>
</dbReference>
<dbReference type="InterPro" id="IPR017438">
    <property type="entry name" value="ATP-NAD_kinase_N"/>
</dbReference>
<dbReference type="EC" id="2.7.1.107" evidence="9"/>
<sequence>MVVIDWAEWLGLVSAPAGSIACDGHGEHGEVIAERVSRVLPLFFSMHLADGVEEALRRAFLAAQSDLEESFGAMQVYSGATVVMCCFQEGAESVWCAYVGDSRLVVGDMETGQPVYCTDEHKAHHPQEYQRLEAAGAQVIQKRYDDGEVISRIFIPKTGVPGLAMSRSLGDGCLKKYGVSAEPDICDITGQWQACQFPAMMLGSDGLWAQSPVFPEALVNIRFSPHVRRRRSRRASEMSAMDWDWGQQIRSDDWLIAMLKGGALSAFLAVVMLCVKAMQNSGATIAPKGSKRDEKKMKRIRLPEDCVRLIEKEVKDKEEHAEHANGIREKMYDRVCGAADNVFEILRRLRRTEDWWDRHEVVEEVVQEKYSDLRPVLVFVNTRSGGQQGSKILHEMQEYLHAAQVVELQREGPDAALQWWDKTKLPYRILVCGGDGTAGWVLGALEQLKAEDKLSQTQPLGILPIGTGNDLARVLNWGGGYTNSSVLPALQQMRSAKTKLLDRWRVLCRDKKKEDMEEPAGDKDELGQGEDKEEKEERDKEEPGDKVKWVSRPHFLPVQPDRKIMAMSNYLGIGVDAAVAMDFHQMRERRPGLFVSQLVNKLWYFRSGYRNWMTKHCANIGEKMELFCVTRWTSPAPWKASSS</sequence>
<dbReference type="InterPro" id="IPR016064">
    <property type="entry name" value="NAD/diacylglycerol_kinase_sf"/>
</dbReference>
<comment type="similarity">
    <text evidence="2 9">Belongs to the eukaryotic diacylglycerol kinase family.</text>
</comment>
<dbReference type="SUPFAM" id="SSF111331">
    <property type="entry name" value="NAD kinase/diacylglycerol kinase-like"/>
    <property type="match status" value="1"/>
</dbReference>
<name>A0AA36HP87_9DINO</name>
<evidence type="ECO:0000313" key="13">
    <source>
        <dbReference type="EMBL" id="CAJ1372142.1"/>
    </source>
</evidence>
<feature type="domain" description="PPM-type phosphatase" evidence="12">
    <location>
        <begin position="9"/>
        <end position="349"/>
    </location>
</feature>
<dbReference type="InterPro" id="IPR000756">
    <property type="entry name" value="Diacylglycerol_kin_accessory"/>
</dbReference>
<dbReference type="PANTHER" id="PTHR11255:SF54">
    <property type="entry name" value="DIACYLGLYCEROL KINASE THETA"/>
    <property type="match status" value="1"/>
</dbReference>
<dbReference type="PROSITE" id="PS50146">
    <property type="entry name" value="DAGK"/>
    <property type="match status" value="1"/>
</dbReference>
<dbReference type="GO" id="GO:0004143">
    <property type="term" value="F:ATP-dependent diacylglycerol kinase activity"/>
    <property type="evidence" value="ECO:0007669"/>
    <property type="project" value="UniProtKB-EC"/>
</dbReference>
<dbReference type="InterPro" id="IPR001932">
    <property type="entry name" value="PPM-type_phosphatase-like_dom"/>
</dbReference>
<dbReference type="SUPFAM" id="SSF81606">
    <property type="entry name" value="PP2C-like"/>
    <property type="match status" value="1"/>
</dbReference>
<comment type="catalytic activity">
    <reaction evidence="9">
        <text>a 1,2-diacyl-sn-glycerol + ATP = a 1,2-diacyl-sn-glycero-3-phosphate + ADP + H(+)</text>
        <dbReference type="Rhea" id="RHEA:10272"/>
        <dbReference type="ChEBI" id="CHEBI:15378"/>
        <dbReference type="ChEBI" id="CHEBI:17815"/>
        <dbReference type="ChEBI" id="CHEBI:30616"/>
        <dbReference type="ChEBI" id="CHEBI:58608"/>
        <dbReference type="ChEBI" id="CHEBI:456216"/>
        <dbReference type="EC" id="2.7.1.107"/>
    </reaction>
</comment>
<dbReference type="CDD" id="cd00143">
    <property type="entry name" value="PP2Cc"/>
    <property type="match status" value="1"/>
</dbReference>
<organism evidence="13 14">
    <name type="scientific">Effrenium voratum</name>
    <dbReference type="NCBI Taxonomy" id="2562239"/>
    <lineage>
        <taxon>Eukaryota</taxon>
        <taxon>Sar</taxon>
        <taxon>Alveolata</taxon>
        <taxon>Dinophyceae</taxon>
        <taxon>Suessiales</taxon>
        <taxon>Symbiodiniaceae</taxon>
        <taxon>Effrenium</taxon>
    </lineage>
</organism>
<evidence type="ECO:0000313" key="14">
    <source>
        <dbReference type="Proteomes" id="UP001178507"/>
    </source>
</evidence>
<feature type="region of interest" description="Disordered" evidence="10">
    <location>
        <begin position="512"/>
        <end position="546"/>
    </location>
</feature>
<evidence type="ECO:0000256" key="1">
    <source>
        <dbReference type="ARBA" id="ARBA00004370"/>
    </source>
</evidence>
<comment type="subcellular location">
    <subcellularLocation>
        <location evidence="1">Membrane</location>
    </subcellularLocation>
</comment>
<evidence type="ECO:0000259" key="12">
    <source>
        <dbReference type="PROSITE" id="PS51746"/>
    </source>
</evidence>
<dbReference type="PROSITE" id="PS51746">
    <property type="entry name" value="PPM_2"/>
    <property type="match status" value="1"/>
</dbReference>
<dbReference type="Proteomes" id="UP001178507">
    <property type="component" value="Unassembled WGS sequence"/>
</dbReference>
<keyword evidence="4 9" id="KW-0547">Nucleotide-binding</keyword>
<evidence type="ECO:0000256" key="4">
    <source>
        <dbReference type="ARBA" id="ARBA00022741"/>
    </source>
</evidence>